<dbReference type="Proteomes" id="UP000583929">
    <property type="component" value="Unassembled WGS sequence"/>
</dbReference>
<organism evidence="2 3">
    <name type="scientific">Cannabis sativa</name>
    <name type="common">Hemp</name>
    <name type="synonym">Marijuana</name>
    <dbReference type="NCBI Taxonomy" id="3483"/>
    <lineage>
        <taxon>Eukaryota</taxon>
        <taxon>Viridiplantae</taxon>
        <taxon>Streptophyta</taxon>
        <taxon>Embryophyta</taxon>
        <taxon>Tracheophyta</taxon>
        <taxon>Spermatophyta</taxon>
        <taxon>Magnoliopsida</taxon>
        <taxon>eudicotyledons</taxon>
        <taxon>Gunneridae</taxon>
        <taxon>Pentapetalae</taxon>
        <taxon>rosids</taxon>
        <taxon>fabids</taxon>
        <taxon>Rosales</taxon>
        <taxon>Cannabaceae</taxon>
        <taxon>Cannabis</taxon>
    </lineage>
</organism>
<accession>A0A7J6HGT1</accession>
<gene>
    <name evidence="2" type="ORF">G4B88_018634</name>
</gene>
<keyword evidence="3" id="KW-1185">Reference proteome</keyword>
<evidence type="ECO:0000313" key="3">
    <source>
        <dbReference type="Proteomes" id="UP000583929"/>
    </source>
</evidence>
<proteinExistence type="predicted"/>
<evidence type="ECO:0008006" key="4">
    <source>
        <dbReference type="Google" id="ProtNLM"/>
    </source>
</evidence>
<reference evidence="2 3" key="1">
    <citation type="journal article" date="2020" name="bioRxiv">
        <title>Sequence and annotation of 42 cannabis genomes reveals extensive copy number variation in cannabinoid synthesis and pathogen resistance genes.</title>
        <authorList>
            <person name="Mckernan K.J."/>
            <person name="Helbert Y."/>
            <person name="Kane L.T."/>
            <person name="Ebling H."/>
            <person name="Zhang L."/>
            <person name="Liu B."/>
            <person name="Eaton Z."/>
            <person name="Mclaughlin S."/>
            <person name="Kingan S."/>
            <person name="Baybayan P."/>
            <person name="Concepcion G."/>
            <person name="Jordan M."/>
            <person name="Riva A."/>
            <person name="Barbazuk W."/>
            <person name="Harkins T."/>
        </authorList>
    </citation>
    <scope>NUCLEOTIDE SEQUENCE [LARGE SCALE GENOMIC DNA]</scope>
    <source>
        <strain evidence="3">cv. Jamaican Lion 4</strain>
        <tissue evidence="2">Leaf</tissue>
    </source>
</reference>
<evidence type="ECO:0000313" key="2">
    <source>
        <dbReference type="EMBL" id="KAF4394484.1"/>
    </source>
</evidence>
<keyword evidence="1" id="KW-0732">Signal</keyword>
<evidence type="ECO:0000256" key="1">
    <source>
        <dbReference type="SAM" id="SignalP"/>
    </source>
</evidence>
<name>A0A7J6HGT1_CANSA</name>
<sequence>MLSSCIIFILLTLTLYHRLNSATVLPPTKVLFLSQILTKTLKPLSSATPVGSPATGLLLHRYRNVVASVDSCNEK</sequence>
<protein>
    <recommendedName>
        <fullName evidence="4">Secreted protein</fullName>
    </recommendedName>
</protein>
<comment type="caution">
    <text evidence="2">The sequence shown here is derived from an EMBL/GenBank/DDBJ whole genome shotgun (WGS) entry which is preliminary data.</text>
</comment>
<dbReference type="EMBL" id="JAATIQ010000045">
    <property type="protein sequence ID" value="KAF4394484.1"/>
    <property type="molecule type" value="Genomic_DNA"/>
</dbReference>
<dbReference type="AlphaFoldDB" id="A0A7J6HGT1"/>
<feature type="chain" id="PRO_5029637775" description="Secreted protein" evidence="1">
    <location>
        <begin position="22"/>
        <end position="75"/>
    </location>
</feature>
<feature type="signal peptide" evidence="1">
    <location>
        <begin position="1"/>
        <end position="21"/>
    </location>
</feature>